<keyword evidence="10 11" id="KW-0961">Cell wall biogenesis/degradation</keyword>
<name>A0A968GFU1_9SPIO</name>
<dbReference type="AlphaFoldDB" id="A0A968GFU1"/>
<comment type="pathway">
    <text evidence="10">Cell wall biogenesis; peptidoglycan biosynthesis.</text>
</comment>
<dbReference type="GO" id="GO:0015648">
    <property type="term" value="F:lipid-linked peptidoglycan transporter activity"/>
    <property type="evidence" value="ECO:0007669"/>
    <property type="project" value="UniProtKB-UniRule"/>
</dbReference>
<evidence type="ECO:0000256" key="8">
    <source>
        <dbReference type="ARBA" id="ARBA00060041"/>
    </source>
</evidence>
<keyword evidence="4 10" id="KW-0133">Cell shape</keyword>
<dbReference type="PANTHER" id="PTHR47019:SF1">
    <property type="entry name" value="LIPID II FLIPPASE MURJ"/>
    <property type="match status" value="1"/>
</dbReference>
<keyword evidence="7 10" id="KW-0472">Membrane</keyword>
<protein>
    <recommendedName>
        <fullName evidence="10">Probable lipid II flippase MurJ</fullName>
    </recommendedName>
</protein>
<feature type="transmembrane region" description="Helical" evidence="10">
    <location>
        <begin position="484"/>
        <end position="509"/>
    </location>
</feature>
<dbReference type="CDD" id="cd13123">
    <property type="entry name" value="MATE_MurJ_like"/>
    <property type="match status" value="1"/>
</dbReference>
<comment type="similarity">
    <text evidence="9 10 11">Belongs to the MurJ/MviN family.</text>
</comment>
<dbReference type="InterPro" id="IPR051050">
    <property type="entry name" value="Lipid_II_flippase_MurJ/MviN"/>
</dbReference>
<dbReference type="InterPro" id="IPR004268">
    <property type="entry name" value="MurJ"/>
</dbReference>
<dbReference type="GO" id="GO:0034204">
    <property type="term" value="P:lipid translocation"/>
    <property type="evidence" value="ECO:0007669"/>
    <property type="project" value="TreeGrafter"/>
</dbReference>
<feature type="transmembrane region" description="Helical" evidence="10">
    <location>
        <begin position="388"/>
        <end position="408"/>
    </location>
</feature>
<comment type="caution">
    <text evidence="12">The sequence shown here is derived from an EMBL/GenBank/DDBJ whole genome shotgun (WGS) entry which is preliminary data.</text>
</comment>
<evidence type="ECO:0000256" key="5">
    <source>
        <dbReference type="ARBA" id="ARBA00022984"/>
    </source>
</evidence>
<evidence type="ECO:0000313" key="12">
    <source>
        <dbReference type="EMBL" id="NIZ47473.1"/>
    </source>
</evidence>
<feature type="transmembrane region" description="Helical" evidence="10">
    <location>
        <begin position="166"/>
        <end position="186"/>
    </location>
</feature>
<keyword evidence="5 10" id="KW-0573">Peptidoglycan synthesis</keyword>
<evidence type="ECO:0000256" key="6">
    <source>
        <dbReference type="ARBA" id="ARBA00022989"/>
    </source>
</evidence>
<dbReference type="GO" id="GO:0009252">
    <property type="term" value="P:peptidoglycan biosynthetic process"/>
    <property type="evidence" value="ECO:0007669"/>
    <property type="project" value="UniProtKB-UniRule"/>
</dbReference>
<dbReference type="EMBL" id="JAATLK010000001">
    <property type="protein sequence ID" value="NIZ47473.1"/>
    <property type="molecule type" value="Genomic_DNA"/>
</dbReference>
<dbReference type="GO" id="GO:0071555">
    <property type="term" value="P:cell wall organization"/>
    <property type="evidence" value="ECO:0007669"/>
    <property type="project" value="UniProtKB-UniRule"/>
</dbReference>
<comment type="function">
    <text evidence="8 10 11">Involved in peptidoglycan biosynthesis. Transports lipid-linked peptidoglycan precursors from the inner to the outer leaflet of the cytoplasmic membrane.</text>
</comment>
<feature type="transmembrane region" description="Helical" evidence="10">
    <location>
        <begin position="354"/>
        <end position="376"/>
    </location>
</feature>
<dbReference type="HAMAP" id="MF_02078">
    <property type="entry name" value="MurJ_MviN"/>
    <property type="match status" value="1"/>
</dbReference>
<keyword evidence="6 10" id="KW-1133">Transmembrane helix</keyword>
<keyword evidence="10 11" id="KW-0813">Transport</keyword>
<gene>
    <name evidence="10 12" type="primary">murJ</name>
    <name evidence="12" type="ORF">HCT46_06065</name>
</gene>
<evidence type="ECO:0000256" key="7">
    <source>
        <dbReference type="ARBA" id="ARBA00023136"/>
    </source>
</evidence>
<dbReference type="RefSeq" id="WP_167703886.1">
    <property type="nucleotide sequence ID" value="NZ_CP118168.1"/>
</dbReference>
<feature type="transmembrane region" description="Helical" evidence="10">
    <location>
        <begin position="271"/>
        <end position="295"/>
    </location>
</feature>
<feature type="transmembrane region" description="Helical" evidence="10">
    <location>
        <begin position="192"/>
        <end position="214"/>
    </location>
</feature>
<evidence type="ECO:0000256" key="11">
    <source>
        <dbReference type="PIRNR" id="PIRNR002869"/>
    </source>
</evidence>
<comment type="subcellular location">
    <subcellularLocation>
        <location evidence="1 10">Cell membrane</location>
        <topology evidence="1 10">Multi-pass membrane protein</topology>
    </subcellularLocation>
</comment>
<dbReference type="GO" id="GO:0005886">
    <property type="term" value="C:plasma membrane"/>
    <property type="evidence" value="ECO:0007669"/>
    <property type="project" value="UniProtKB-SubCell"/>
</dbReference>
<sequence>MDGDSLTQRTKKRTLATLIVMGSTLITRILGFLKFAVIAQYFGGSGAADVLNAVFTIPNNLRKLMAEGALTTAFIPSLSKHVVKAEQEEAVRITRQVISVQYIVLIPFIIVSIVAASSLVQIFVDFNDPQKLALAAHLYRWFIPYLLLISVAAIIMAVLNTHERFLVSALSPLLFSVAVILAIIFLAPTWGVYSMVIGVLLGGIGQIIIQYPLFHRLGYRIWPYFDFHHTEFHTVLKRYFPALLTSSIFVVNQQIAIFLATKLADGSVSALSYAVVFFQLPFGIFSATVNTVFYPELAKYGQSKQYEAMGDTLKKGLHLLMVFLVPSSFLMILLSREIIGVALMRGQFTVDATIMTAKTLTAYSIGMFFIASYNFIQRYFYAKGHFRIPLISALIACTIDVILSLILIRTPLGVAGLAYANSIAFFLAFFILMVIILRERTMKIQRDTYVLVGKIAISILLGYAAYLLITYFIGNIWWLEGHGFVINVGLLLLQGGIPAIIILIMYIILEVDMIKDIIRRKRR</sequence>
<feature type="transmembrane region" description="Helical" evidence="10">
    <location>
        <begin position="139"/>
        <end position="159"/>
    </location>
</feature>
<keyword evidence="13" id="KW-1185">Reference proteome</keyword>
<keyword evidence="2 10" id="KW-1003">Cell membrane</keyword>
<dbReference type="NCBIfam" id="TIGR01695">
    <property type="entry name" value="murJ_mviN"/>
    <property type="match status" value="1"/>
</dbReference>
<dbReference type="PRINTS" id="PR01806">
    <property type="entry name" value="VIRFACTRMVIN"/>
</dbReference>
<feature type="transmembrane region" description="Helical" evidence="10">
    <location>
        <begin position="449"/>
        <end position="478"/>
    </location>
</feature>
<dbReference type="Pfam" id="PF03023">
    <property type="entry name" value="MurJ"/>
    <property type="match status" value="1"/>
</dbReference>
<evidence type="ECO:0000256" key="1">
    <source>
        <dbReference type="ARBA" id="ARBA00004651"/>
    </source>
</evidence>
<dbReference type="PIRSF" id="PIRSF002869">
    <property type="entry name" value="MviN"/>
    <property type="match status" value="1"/>
</dbReference>
<dbReference type="GO" id="GO:0008360">
    <property type="term" value="P:regulation of cell shape"/>
    <property type="evidence" value="ECO:0007669"/>
    <property type="project" value="UniProtKB-UniRule"/>
</dbReference>
<evidence type="ECO:0000256" key="10">
    <source>
        <dbReference type="HAMAP-Rule" id="MF_02078"/>
    </source>
</evidence>
<evidence type="ECO:0000256" key="2">
    <source>
        <dbReference type="ARBA" id="ARBA00022475"/>
    </source>
</evidence>
<feature type="transmembrane region" description="Helical" evidence="10">
    <location>
        <begin position="414"/>
        <end position="437"/>
    </location>
</feature>
<evidence type="ECO:0000313" key="13">
    <source>
        <dbReference type="Proteomes" id="UP000752013"/>
    </source>
</evidence>
<feature type="transmembrane region" description="Helical" evidence="10">
    <location>
        <begin position="102"/>
        <end position="124"/>
    </location>
</feature>
<feature type="transmembrane region" description="Helical" evidence="10">
    <location>
        <begin position="15"/>
        <end position="33"/>
    </location>
</feature>
<feature type="transmembrane region" description="Helical" evidence="10">
    <location>
        <begin position="239"/>
        <end position="259"/>
    </location>
</feature>
<evidence type="ECO:0000256" key="4">
    <source>
        <dbReference type="ARBA" id="ARBA00022960"/>
    </source>
</evidence>
<dbReference type="PANTHER" id="PTHR47019">
    <property type="entry name" value="LIPID II FLIPPASE MURJ"/>
    <property type="match status" value="1"/>
</dbReference>
<proteinExistence type="inferred from homology"/>
<accession>A0A968GFU1</accession>
<reference evidence="12" key="1">
    <citation type="submission" date="2020-03" db="EMBL/GenBank/DDBJ databases">
        <title>Spirochaetal bacteria isolated from arthropods constitute a novel genus Entomospira genus novum within the order Spirochaetales.</title>
        <authorList>
            <person name="Grana-Miraglia L."/>
            <person name="Sikutova S."/>
            <person name="Fingerle V."/>
            <person name="Sing A."/>
            <person name="Castillo-Ramirez S."/>
            <person name="Margos G."/>
            <person name="Rudolf I."/>
        </authorList>
    </citation>
    <scope>NUCLEOTIDE SEQUENCE</scope>
    <source>
        <strain evidence="12">BR208</strain>
    </source>
</reference>
<dbReference type="Proteomes" id="UP000752013">
    <property type="component" value="Unassembled WGS sequence"/>
</dbReference>
<evidence type="ECO:0000256" key="9">
    <source>
        <dbReference type="ARBA" id="ARBA00061532"/>
    </source>
</evidence>
<organism evidence="12 13">
    <name type="scientific">Entomospira nematocerorum</name>
    <dbReference type="NCBI Taxonomy" id="2719987"/>
    <lineage>
        <taxon>Bacteria</taxon>
        <taxon>Pseudomonadati</taxon>
        <taxon>Spirochaetota</taxon>
        <taxon>Spirochaetia</taxon>
        <taxon>Spirochaetales</taxon>
        <taxon>Spirochaetaceae</taxon>
        <taxon>Entomospira</taxon>
    </lineage>
</organism>
<keyword evidence="3 10" id="KW-0812">Transmembrane</keyword>
<feature type="transmembrane region" description="Helical" evidence="10">
    <location>
        <begin position="316"/>
        <end position="334"/>
    </location>
</feature>
<evidence type="ECO:0000256" key="3">
    <source>
        <dbReference type="ARBA" id="ARBA00022692"/>
    </source>
</evidence>